<comment type="caution">
    <text evidence="1">The sequence shown here is derived from an EMBL/GenBank/DDBJ whole genome shotgun (WGS) entry which is preliminary data.</text>
</comment>
<evidence type="ECO:0000313" key="2">
    <source>
        <dbReference type="Proteomes" id="UP001054252"/>
    </source>
</evidence>
<reference evidence="1 2" key="1">
    <citation type="journal article" date="2021" name="Commun. Biol.">
        <title>The genome of Shorea leprosula (Dipterocarpaceae) highlights the ecological relevance of drought in aseasonal tropical rainforests.</title>
        <authorList>
            <person name="Ng K.K.S."/>
            <person name="Kobayashi M.J."/>
            <person name="Fawcett J.A."/>
            <person name="Hatakeyama M."/>
            <person name="Paape T."/>
            <person name="Ng C.H."/>
            <person name="Ang C.C."/>
            <person name="Tnah L.H."/>
            <person name="Lee C.T."/>
            <person name="Nishiyama T."/>
            <person name="Sese J."/>
            <person name="O'Brien M.J."/>
            <person name="Copetti D."/>
            <person name="Mohd Noor M.I."/>
            <person name="Ong R.C."/>
            <person name="Putra M."/>
            <person name="Sireger I.Z."/>
            <person name="Indrioko S."/>
            <person name="Kosugi Y."/>
            <person name="Izuno A."/>
            <person name="Isagi Y."/>
            <person name="Lee S.L."/>
            <person name="Shimizu K.K."/>
        </authorList>
    </citation>
    <scope>NUCLEOTIDE SEQUENCE [LARGE SCALE GENOMIC DNA]</scope>
    <source>
        <strain evidence="1">214</strain>
    </source>
</reference>
<dbReference type="AlphaFoldDB" id="A0AAV5IU85"/>
<dbReference type="Proteomes" id="UP001054252">
    <property type="component" value="Unassembled WGS sequence"/>
</dbReference>
<evidence type="ECO:0000313" key="1">
    <source>
        <dbReference type="EMBL" id="GKV01794.1"/>
    </source>
</evidence>
<protein>
    <submittedName>
        <fullName evidence="1">Uncharacterized protein</fullName>
    </submittedName>
</protein>
<organism evidence="1 2">
    <name type="scientific">Rubroshorea leprosula</name>
    <dbReference type="NCBI Taxonomy" id="152421"/>
    <lineage>
        <taxon>Eukaryota</taxon>
        <taxon>Viridiplantae</taxon>
        <taxon>Streptophyta</taxon>
        <taxon>Embryophyta</taxon>
        <taxon>Tracheophyta</taxon>
        <taxon>Spermatophyta</taxon>
        <taxon>Magnoliopsida</taxon>
        <taxon>eudicotyledons</taxon>
        <taxon>Gunneridae</taxon>
        <taxon>Pentapetalae</taxon>
        <taxon>rosids</taxon>
        <taxon>malvids</taxon>
        <taxon>Malvales</taxon>
        <taxon>Dipterocarpaceae</taxon>
        <taxon>Rubroshorea</taxon>
    </lineage>
</organism>
<dbReference type="EMBL" id="BPVZ01000017">
    <property type="protein sequence ID" value="GKV01794.1"/>
    <property type="molecule type" value="Genomic_DNA"/>
</dbReference>
<name>A0AAV5IU85_9ROSI</name>
<sequence length="110" mass="12017">MSGSVLDPPPTGFFCRDLWRFSWEAFSPIWLGTFGFLGLALSSNKSFSLLLEDLLDCFCLSVFSLGPNSLGLPKLRLDDLGNSGMSRAGEFGSLALLLVFESAEHYGKVM</sequence>
<accession>A0AAV5IU85</accession>
<keyword evidence="2" id="KW-1185">Reference proteome</keyword>
<proteinExistence type="predicted"/>
<gene>
    <name evidence="1" type="ORF">SLEP1_g14319</name>
</gene>